<dbReference type="InterPro" id="IPR011738">
    <property type="entry name" value="Phage_CHP"/>
</dbReference>
<protein>
    <submittedName>
        <fullName evidence="1">Putative head-tail connector</fullName>
    </submittedName>
</protein>
<proteinExistence type="predicted"/>
<reference evidence="1" key="1">
    <citation type="submission" date="2020-03" db="EMBL/GenBank/DDBJ databases">
        <title>The deep terrestrial virosphere.</title>
        <authorList>
            <person name="Holmfeldt K."/>
            <person name="Nilsson E."/>
            <person name="Simone D."/>
            <person name="Lopez-Fernandez M."/>
            <person name="Wu X."/>
            <person name="de Brujin I."/>
            <person name="Lundin D."/>
            <person name="Andersson A."/>
            <person name="Bertilsson S."/>
            <person name="Dopson M."/>
        </authorList>
    </citation>
    <scope>NUCLEOTIDE SEQUENCE</scope>
    <source>
        <strain evidence="1">MM415B02900</strain>
    </source>
</reference>
<gene>
    <name evidence="1" type="ORF">MM415B02900_0006</name>
</gene>
<dbReference type="CDD" id="cd08054">
    <property type="entry name" value="gp6"/>
    <property type="match status" value="1"/>
</dbReference>
<dbReference type="AlphaFoldDB" id="A0A6M3L1M6"/>
<organism evidence="1">
    <name type="scientific">viral metagenome</name>
    <dbReference type="NCBI Taxonomy" id="1070528"/>
    <lineage>
        <taxon>unclassified sequences</taxon>
        <taxon>metagenomes</taxon>
        <taxon>organismal metagenomes</taxon>
    </lineage>
</organism>
<dbReference type="Gene3D" id="1.10.3230.30">
    <property type="entry name" value="Phage gp6-like head-tail connector protein"/>
    <property type="match status" value="1"/>
</dbReference>
<dbReference type="EMBL" id="MT142728">
    <property type="protein sequence ID" value="QJA87722.1"/>
    <property type="molecule type" value="Genomic_DNA"/>
</dbReference>
<sequence length="199" mass="22552">MLNDIVYPFDGTRSFFISEPPTVEPVSAADLKLYARIDGSSEDTLLNNFISAARIATELWTGRALLSQSVTLTFDTLAYRMIQLPCPPLLSIVEFRTGDEDGTWTVVDSDDYYVDSGATPARFYLKRAVTVDTPDRDYAGYQIEYTAGYGSAATDVPMTLREAVLFWATYIYENRVPITVPPKDLRTILEPFRVRWYLR</sequence>
<name>A0A6M3L1M6_9ZZZZ</name>
<evidence type="ECO:0000313" key="1">
    <source>
        <dbReference type="EMBL" id="QJA87722.1"/>
    </source>
</evidence>
<dbReference type="NCBIfam" id="TIGR02215">
    <property type="entry name" value="phage_chp_gp8"/>
    <property type="match status" value="1"/>
</dbReference>
<accession>A0A6M3L1M6</accession>